<dbReference type="GO" id="GO:0002098">
    <property type="term" value="P:tRNA wobble uridine modification"/>
    <property type="evidence" value="ECO:0007669"/>
    <property type="project" value="TreeGrafter"/>
</dbReference>
<dbReference type="NCBIfam" id="TIGR00450">
    <property type="entry name" value="mnmE_trmE_thdF"/>
    <property type="match status" value="1"/>
</dbReference>
<dbReference type="RefSeq" id="WP_013612045.1">
    <property type="nucleotide sequence ID" value="NZ_CABJFF010000016.1"/>
</dbReference>
<dbReference type="PROSITE" id="PS51709">
    <property type="entry name" value="G_TRME"/>
    <property type="match status" value="1"/>
</dbReference>
<dbReference type="InterPro" id="IPR027266">
    <property type="entry name" value="TrmE/GcvT-like"/>
</dbReference>
<dbReference type="Pfam" id="PF10396">
    <property type="entry name" value="TrmE_N"/>
    <property type="match status" value="1"/>
</dbReference>
<dbReference type="EMBL" id="JAQMRD010000011">
    <property type="protein sequence ID" value="MDB9223290.1"/>
    <property type="molecule type" value="Genomic_DNA"/>
</dbReference>
<feature type="binding site" evidence="10">
    <location>
        <position position="252"/>
    </location>
    <ligand>
        <name>K(+)</name>
        <dbReference type="ChEBI" id="CHEBI:29103"/>
    </ligand>
</feature>
<evidence type="ECO:0000256" key="6">
    <source>
        <dbReference type="ARBA" id="ARBA00022801"/>
    </source>
</evidence>
<keyword evidence="5 10" id="KW-0547">Nucleotide-binding</keyword>
<dbReference type="PANTHER" id="PTHR42714">
    <property type="entry name" value="TRNA MODIFICATION GTPASE GTPBP3"/>
    <property type="match status" value="1"/>
</dbReference>
<reference evidence="14 15" key="1">
    <citation type="submission" date="2018-08" db="EMBL/GenBank/DDBJ databases">
        <title>A genome reference for cultivated species of the human gut microbiota.</title>
        <authorList>
            <person name="Zou Y."/>
            <person name="Xue W."/>
            <person name="Luo G."/>
        </authorList>
    </citation>
    <scope>NUCLEOTIDE SEQUENCE [LARGE SCALE GENOMIC DNA]</scope>
    <source>
        <strain evidence="14 15">AF16-14</strain>
    </source>
</reference>
<feature type="domain" description="TrmE-type G" evidence="12">
    <location>
        <begin position="221"/>
        <end position="386"/>
    </location>
</feature>
<evidence type="ECO:0000313" key="13">
    <source>
        <dbReference type="EMBL" id="MDB9223290.1"/>
    </source>
</evidence>
<evidence type="ECO:0000313" key="14">
    <source>
        <dbReference type="EMBL" id="RGU54248.1"/>
    </source>
</evidence>
<feature type="binding site" evidence="10">
    <location>
        <position position="235"/>
    </location>
    <ligand>
        <name>Mg(2+)</name>
        <dbReference type="ChEBI" id="CHEBI:18420"/>
    </ligand>
</feature>
<dbReference type="GeneID" id="61275053"/>
<dbReference type="GO" id="GO:0003924">
    <property type="term" value="F:GTPase activity"/>
    <property type="evidence" value="ECO:0007669"/>
    <property type="project" value="UniProtKB-UniRule"/>
</dbReference>
<dbReference type="SUPFAM" id="SSF52540">
    <property type="entry name" value="P-loop containing nucleoside triphosphate hydrolases"/>
    <property type="match status" value="1"/>
</dbReference>
<dbReference type="Pfam" id="PF01926">
    <property type="entry name" value="MMR_HSR1"/>
    <property type="match status" value="1"/>
</dbReference>
<dbReference type="AlphaFoldDB" id="A0A1Y3ZH49"/>
<dbReference type="GO" id="GO:0005525">
    <property type="term" value="F:GTP binding"/>
    <property type="evidence" value="ECO:0007669"/>
    <property type="project" value="UniProtKB-UniRule"/>
</dbReference>
<dbReference type="CDD" id="cd14858">
    <property type="entry name" value="TrmE_N"/>
    <property type="match status" value="1"/>
</dbReference>
<keyword evidence="4 10" id="KW-0479">Metal-binding</keyword>
<dbReference type="InterPro" id="IPR005225">
    <property type="entry name" value="Small_GTP-bd"/>
</dbReference>
<dbReference type="InterPro" id="IPR027368">
    <property type="entry name" value="MnmE_dom2"/>
</dbReference>
<keyword evidence="9 10" id="KW-0342">GTP-binding</keyword>
<dbReference type="InterPro" id="IPR006073">
    <property type="entry name" value="GTP-bd"/>
</dbReference>
<proteinExistence type="inferred from homology"/>
<dbReference type="GO" id="GO:0046872">
    <property type="term" value="F:metal ion binding"/>
    <property type="evidence" value="ECO:0007669"/>
    <property type="project" value="UniProtKB-KW"/>
</dbReference>
<comment type="caution">
    <text evidence="14">The sequence shown here is derived from an EMBL/GenBank/DDBJ whole genome shotgun (WGS) entry which is preliminary data.</text>
</comment>
<feature type="binding site" evidence="10">
    <location>
        <position position="23"/>
    </location>
    <ligand>
        <name>(6S)-5-formyl-5,6,7,8-tetrahydrofolate</name>
        <dbReference type="ChEBI" id="CHEBI:57457"/>
    </ligand>
</feature>
<keyword evidence="7 10" id="KW-0460">Magnesium</keyword>
<dbReference type="GO" id="GO:0005829">
    <property type="term" value="C:cytosol"/>
    <property type="evidence" value="ECO:0007669"/>
    <property type="project" value="TreeGrafter"/>
</dbReference>
<dbReference type="InterPro" id="IPR004520">
    <property type="entry name" value="GTPase_MnmE"/>
</dbReference>
<dbReference type="Proteomes" id="UP001212263">
    <property type="component" value="Unassembled WGS sequence"/>
</dbReference>
<evidence type="ECO:0000313" key="15">
    <source>
        <dbReference type="Proteomes" id="UP000284243"/>
    </source>
</evidence>
<dbReference type="InterPro" id="IPR027417">
    <property type="entry name" value="P-loop_NTPase"/>
</dbReference>
<dbReference type="CDD" id="cd04164">
    <property type="entry name" value="trmE"/>
    <property type="match status" value="1"/>
</dbReference>
<sequence length="464" mass="50737">METSEVICAVSTAPGIGAIAVLRMSGTGCIALTDRIFESPSGKKLTGAKANTVHFGRILEEGCLLDEVLVTIFHAPHSFTGEESVEIACHGSLYIQQRLLQLLVNQGARLATPGEFTQRAFLNGKMDLSQAEAVADLIASSSAASHRMALKQMKGGFSAELMKLRAELLHITSLLELELDFSEEDVEFADRSELRRIAGNIDELLTRLCRSFSLGNVIKNGVPVAIVGNTNVGKSTLLNALLREDRAIVSDIAGTTRDVIEDTINLNGITFRFIDTAGIRATSDEVENIGIERTFAKIGQASVVLLLTDLNRGVESFEEYYHQVKSRLTSDAKLIIVLNKTDQVEDLLTPQETIRLFTSGEEIIPISARTGANLDRLIQELTRTVNLNTLNTSDVIVSNVRHYEALRNARTAIERVNEGLESGLSGEFISQDIRECLHYLGEITGEITTDEVLGNIFKNFCIGK</sequence>
<dbReference type="Gene3D" id="3.30.1360.120">
    <property type="entry name" value="Probable tRNA modification gtpase trme, domain 1"/>
    <property type="match status" value="1"/>
</dbReference>
<dbReference type="OMA" id="EFHCHGG"/>
<dbReference type="PANTHER" id="PTHR42714:SF2">
    <property type="entry name" value="TRNA MODIFICATION GTPASE GTPBP3, MITOCHONDRIAL"/>
    <property type="match status" value="1"/>
</dbReference>
<dbReference type="NCBIfam" id="NF003661">
    <property type="entry name" value="PRK05291.1-3"/>
    <property type="match status" value="1"/>
</dbReference>
<evidence type="ECO:0000256" key="7">
    <source>
        <dbReference type="ARBA" id="ARBA00022842"/>
    </source>
</evidence>
<dbReference type="InterPro" id="IPR025867">
    <property type="entry name" value="MnmE_helical"/>
</dbReference>
<dbReference type="EC" id="3.6.-.-" evidence="10"/>
<evidence type="ECO:0000256" key="11">
    <source>
        <dbReference type="RuleBase" id="RU003313"/>
    </source>
</evidence>
<evidence type="ECO:0000256" key="4">
    <source>
        <dbReference type="ARBA" id="ARBA00022723"/>
    </source>
</evidence>
<evidence type="ECO:0000256" key="5">
    <source>
        <dbReference type="ARBA" id="ARBA00022741"/>
    </source>
</evidence>
<accession>A0A1Y3ZH49</accession>
<dbReference type="FunFam" id="3.40.50.300:FF:001376">
    <property type="entry name" value="tRNA modification GTPase MnmE"/>
    <property type="match status" value="1"/>
</dbReference>
<evidence type="ECO:0000256" key="9">
    <source>
        <dbReference type="ARBA" id="ARBA00023134"/>
    </source>
</evidence>
<feature type="binding site" evidence="10">
    <location>
        <begin position="367"/>
        <end position="369"/>
    </location>
    <ligand>
        <name>GTP</name>
        <dbReference type="ChEBI" id="CHEBI:37565"/>
    </ligand>
</feature>
<gene>
    <name evidence="10 13" type="primary">mnmE</name>
    <name evidence="10" type="synonym">trmE</name>
    <name evidence="14" type="ORF">DWW57_16955</name>
    <name evidence="13" type="ORF">PN645_09785</name>
</gene>
<comment type="subcellular location">
    <subcellularLocation>
        <location evidence="10">Cytoplasm</location>
    </subcellularLocation>
</comment>
<dbReference type="FunFam" id="3.30.1360.120:FF:000003">
    <property type="entry name" value="tRNA modification GTPase MnmE"/>
    <property type="match status" value="1"/>
</dbReference>
<dbReference type="NCBIfam" id="TIGR00231">
    <property type="entry name" value="small_GTP"/>
    <property type="match status" value="1"/>
</dbReference>
<feature type="binding site" evidence="10">
    <location>
        <begin position="250"/>
        <end position="256"/>
    </location>
    <ligand>
        <name>GTP</name>
        <dbReference type="ChEBI" id="CHEBI:37565"/>
    </ligand>
</feature>
<keyword evidence="8 10" id="KW-0630">Potassium</keyword>
<evidence type="ECO:0000259" key="12">
    <source>
        <dbReference type="PROSITE" id="PS51709"/>
    </source>
</evidence>
<organism evidence="14 15">
    <name type="scientific">Odoribacter splanchnicus</name>
    <dbReference type="NCBI Taxonomy" id="28118"/>
    <lineage>
        <taxon>Bacteria</taxon>
        <taxon>Pseudomonadati</taxon>
        <taxon>Bacteroidota</taxon>
        <taxon>Bacteroidia</taxon>
        <taxon>Bacteroidales</taxon>
        <taxon>Odoribacteraceae</taxon>
        <taxon>Odoribacter</taxon>
    </lineage>
</organism>
<feature type="binding site" evidence="10">
    <location>
        <position position="86"/>
    </location>
    <ligand>
        <name>(6S)-5-formyl-5,6,7,8-tetrahydrofolate</name>
        <dbReference type="ChEBI" id="CHEBI:57457"/>
    </ligand>
</feature>
<dbReference type="PRINTS" id="PR00449">
    <property type="entry name" value="RASTRNSFRMNG"/>
</dbReference>
<comment type="subunit">
    <text evidence="10">Homodimer. Heterotetramer of two MnmE and two MnmG subunits.</text>
</comment>
<keyword evidence="2 10" id="KW-0963">Cytoplasm</keyword>
<feature type="binding site" evidence="10">
    <location>
        <position position="231"/>
    </location>
    <ligand>
        <name>K(+)</name>
        <dbReference type="ChEBI" id="CHEBI:29103"/>
    </ligand>
</feature>
<feature type="binding site" evidence="10">
    <location>
        <position position="255"/>
    </location>
    <ligand>
        <name>K(+)</name>
        <dbReference type="ChEBI" id="CHEBI:29103"/>
    </ligand>
</feature>
<dbReference type="GO" id="GO:0030488">
    <property type="term" value="P:tRNA methylation"/>
    <property type="evidence" value="ECO:0007669"/>
    <property type="project" value="TreeGrafter"/>
</dbReference>
<keyword evidence="6 10" id="KW-0378">Hydrolase</keyword>
<dbReference type="EMBL" id="QRYC01000035">
    <property type="protein sequence ID" value="RGU54248.1"/>
    <property type="molecule type" value="Genomic_DNA"/>
</dbReference>
<comment type="cofactor">
    <cofactor evidence="10">
        <name>K(+)</name>
        <dbReference type="ChEBI" id="CHEBI:29103"/>
    </cofactor>
    <text evidence="10">Binds 1 potassium ion per subunit.</text>
</comment>
<evidence type="ECO:0000256" key="1">
    <source>
        <dbReference type="ARBA" id="ARBA00011043"/>
    </source>
</evidence>
<dbReference type="Gene3D" id="3.40.50.300">
    <property type="entry name" value="P-loop containing nucleotide triphosphate hydrolases"/>
    <property type="match status" value="1"/>
</dbReference>
<evidence type="ECO:0000256" key="2">
    <source>
        <dbReference type="ARBA" id="ARBA00022490"/>
    </source>
</evidence>
<feature type="binding site" evidence="10">
    <location>
        <begin position="231"/>
        <end position="236"/>
    </location>
    <ligand>
        <name>GTP</name>
        <dbReference type="ChEBI" id="CHEBI:37565"/>
    </ligand>
</feature>
<dbReference type="GO" id="GO:0042802">
    <property type="term" value="F:identical protein binding"/>
    <property type="evidence" value="ECO:0007669"/>
    <property type="project" value="UniProtKB-ARBA"/>
</dbReference>
<evidence type="ECO:0000256" key="3">
    <source>
        <dbReference type="ARBA" id="ARBA00022694"/>
    </source>
</evidence>
<comment type="caution">
    <text evidence="10">Lacks conserved residue(s) required for the propagation of feature annotation.</text>
</comment>
<dbReference type="InterPro" id="IPR031168">
    <property type="entry name" value="G_TrmE"/>
</dbReference>
<feature type="binding site" evidence="10">
    <location>
        <position position="256"/>
    </location>
    <ligand>
        <name>Mg(2+)</name>
        <dbReference type="ChEBI" id="CHEBI:18420"/>
    </ligand>
</feature>
<dbReference type="Gene3D" id="1.20.120.430">
    <property type="entry name" value="tRNA modification GTPase MnmE domain 2"/>
    <property type="match status" value="1"/>
</dbReference>
<feature type="binding site" evidence="10">
    <location>
        <position position="464"/>
    </location>
    <ligand>
        <name>(6S)-5-formyl-5,6,7,8-tetrahydrofolate</name>
        <dbReference type="ChEBI" id="CHEBI:57457"/>
    </ligand>
</feature>
<protein>
    <recommendedName>
        <fullName evidence="10">tRNA modification GTPase MnmE</fullName>
        <ecNumber evidence="10">3.6.-.-</ecNumber>
    </recommendedName>
</protein>
<feature type="binding site" evidence="10">
    <location>
        <position position="250"/>
    </location>
    <ligand>
        <name>K(+)</name>
        <dbReference type="ChEBI" id="CHEBI:29103"/>
    </ligand>
</feature>
<evidence type="ECO:0000256" key="10">
    <source>
        <dbReference type="HAMAP-Rule" id="MF_00379"/>
    </source>
</evidence>
<evidence type="ECO:0000256" key="8">
    <source>
        <dbReference type="ARBA" id="ARBA00022958"/>
    </source>
</evidence>
<dbReference type="InterPro" id="IPR018948">
    <property type="entry name" value="GTP-bd_TrmE_N"/>
</dbReference>
<feature type="binding site" evidence="10">
    <location>
        <position position="125"/>
    </location>
    <ligand>
        <name>(6S)-5-formyl-5,6,7,8-tetrahydrofolate</name>
        <dbReference type="ChEBI" id="CHEBI:57457"/>
    </ligand>
</feature>
<dbReference type="HAMAP" id="MF_00379">
    <property type="entry name" value="GTPase_MnmE"/>
    <property type="match status" value="1"/>
</dbReference>
<reference evidence="13" key="2">
    <citation type="submission" date="2023-01" db="EMBL/GenBank/DDBJ databases">
        <title>Human gut microbiome strain richness.</title>
        <authorList>
            <person name="Chen-Liaw A."/>
        </authorList>
    </citation>
    <scope>NUCLEOTIDE SEQUENCE</scope>
    <source>
        <strain evidence="13">RTP21484st1_B7_RTP21484_190118</strain>
    </source>
</reference>
<dbReference type="Proteomes" id="UP000284243">
    <property type="component" value="Unassembled WGS sequence"/>
</dbReference>
<keyword evidence="3 10" id="KW-0819">tRNA processing</keyword>
<name>A0A1Y3ZH49_9BACT</name>
<comment type="function">
    <text evidence="10">Exhibits a very high intrinsic GTPase hydrolysis rate. Involved in the addition of a carboxymethylaminomethyl (cmnm) group at the wobble position (U34) of certain tRNAs, forming tRNA-cmnm(5)s(2)U34.</text>
</comment>
<feature type="binding site" evidence="10">
    <location>
        <begin position="275"/>
        <end position="278"/>
    </location>
    <ligand>
        <name>GTP</name>
        <dbReference type="ChEBI" id="CHEBI:37565"/>
    </ligand>
</feature>
<comment type="similarity">
    <text evidence="1 10 11">Belongs to the TRAFAC class TrmE-Era-EngA-EngB-Septin-like GTPase superfamily. TrmE GTPase family.</text>
</comment>
<dbReference type="Pfam" id="PF12631">
    <property type="entry name" value="MnmE_helical"/>
    <property type="match status" value="1"/>
</dbReference>